<name>W2TY91_NECAM</name>
<accession>W2TY91</accession>
<evidence type="ECO:0000313" key="1">
    <source>
        <dbReference type="EMBL" id="ETN86808.1"/>
    </source>
</evidence>
<gene>
    <name evidence="1" type="ORF">NECAME_05800</name>
</gene>
<organism evidence="1 2">
    <name type="scientific">Necator americanus</name>
    <name type="common">Human hookworm</name>
    <dbReference type="NCBI Taxonomy" id="51031"/>
    <lineage>
        <taxon>Eukaryota</taxon>
        <taxon>Metazoa</taxon>
        <taxon>Ecdysozoa</taxon>
        <taxon>Nematoda</taxon>
        <taxon>Chromadorea</taxon>
        <taxon>Rhabditida</taxon>
        <taxon>Rhabditina</taxon>
        <taxon>Rhabditomorpha</taxon>
        <taxon>Strongyloidea</taxon>
        <taxon>Ancylostomatidae</taxon>
        <taxon>Bunostominae</taxon>
        <taxon>Necator</taxon>
    </lineage>
</organism>
<dbReference type="EMBL" id="KI657485">
    <property type="protein sequence ID" value="ETN86808.1"/>
    <property type="molecule type" value="Genomic_DNA"/>
</dbReference>
<reference evidence="2" key="1">
    <citation type="journal article" date="2014" name="Nat. Genet.">
        <title>Genome of the human hookworm Necator americanus.</title>
        <authorList>
            <person name="Tang Y.T."/>
            <person name="Gao X."/>
            <person name="Rosa B.A."/>
            <person name="Abubucker S."/>
            <person name="Hallsworth-Pepin K."/>
            <person name="Martin J."/>
            <person name="Tyagi R."/>
            <person name="Heizer E."/>
            <person name="Zhang X."/>
            <person name="Bhonagiri-Palsikar V."/>
            <person name="Minx P."/>
            <person name="Warren W.C."/>
            <person name="Wang Q."/>
            <person name="Zhan B."/>
            <person name="Hotez P.J."/>
            <person name="Sternberg P.W."/>
            <person name="Dougall A."/>
            <person name="Gaze S.T."/>
            <person name="Mulvenna J."/>
            <person name="Sotillo J."/>
            <person name="Ranganathan S."/>
            <person name="Rabelo E.M."/>
            <person name="Wilson R.K."/>
            <person name="Felgner P.L."/>
            <person name="Bethony J."/>
            <person name="Hawdon J.M."/>
            <person name="Gasser R.B."/>
            <person name="Loukas A."/>
            <person name="Mitreva M."/>
        </authorList>
    </citation>
    <scope>NUCLEOTIDE SEQUENCE [LARGE SCALE GENOMIC DNA]</scope>
</reference>
<keyword evidence="2" id="KW-1185">Reference proteome</keyword>
<sequence>MVRRAVVLGNGAKALKLRDLRNFRENDDNFYRNDELLKARDNRYFVRCSQLVLIIHVVLQIPVINAGDQQQVLLVRFCGEQGGPFNRLDQGEKPRSSSNSKLSRKILFIKQALGYERLGTYRNRFCCSIISSSRVYSRAAVMSTFQYRRHLLDDRVEFNRWMLTGGNYSLAVKRVVGDDHIVFQPLSSARSATDVKQLYRLRAIQKKNDRFFPTNSAPWHR</sequence>
<evidence type="ECO:0000313" key="2">
    <source>
        <dbReference type="Proteomes" id="UP000053676"/>
    </source>
</evidence>
<dbReference type="AlphaFoldDB" id="W2TY91"/>
<dbReference type="KEGG" id="nai:NECAME_05800"/>
<dbReference type="Proteomes" id="UP000053676">
    <property type="component" value="Unassembled WGS sequence"/>
</dbReference>
<protein>
    <submittedName>
        <fullName evidence="1">Uncharacterized protein</fullName>
    </submittedName>
</protein>
<proteinExistence type="predicted"/>